<feature type="domain" description="Creatinase N-terminal" evidence="5">
    <location>
        <begin position="7"/>
        <end position="129"/>
    </location>
</feature>
<dbReference type="GO" id="GO:0005737">
    <property type="term" value="C:cytoplasm"/>
    <property type="evidence" value="ECO:0007669"/>
    <property type="project" value="UniProtKB-ARBA"/>
</dbReference>
<reference evidence="7 8" key="1">
    <citation type="submission" date="2018-01" db="EMBL/GenBank/DDBJ databases">
        <authorList>
            <person name="Gaut B.S."/>
            <person name="Morton B.R."/>
            <person name="Clegg M.T."/>
            <person name="Duvall M.R."/>
        </authorList>
    </citation>
    <scope>NUCLEOTIDE SEQUENCE [LARGE SCALE GENOMIC DNA]</scope>
    <source>
        <strain evidence="7 8">HR-AV</strain>
    </source>
</reference>
<dbReference type="Pfam" id="PF16189">
    <property type="entry name" value="Creatinase_N_2"/>
    <property type="match status" value="1"/>
</dbReference>
<dbReference type="GO" id="GO:0070006">
    <property type="term" value="F:metalloaminopeptidase activity"/>
    <property type="evidence" value="ECO:0007669"/>
    <property type="project" value="InterPro"/>
</dbReference>
<dbReference type="InterPro" id="IPR029149">
    <property type="entry name" value="Creatin/AminoP/Spt16_N"/>
</dbReference>
<keyword evidence="3" id="KW-0378">Hydrolase</keyword>
<dbReference type="InterPro" id="IPR033740">
    <property type="entry name" value="Pept_M24B"/>
</dbReference>
<dbReference type="InterPro" id="IPR000587">
    <property type="entry name" value="Creatinase_N"/>
</dbReference>
<comment type="caution">
    <text evidence="7">The sequence shown here is derived from an EMBL/GenBank/DDBJ whole genome shotgun (WGS) entry which is preliminary data.</text>
</comment>
<evidence type="ECO:0000259" key="5">
    <source>
        <dbReference type="Pfam" id="PF01321"/>
    </source>
</evidence>
<evidence type="ECO:0000259" key="6">
    <source>
        <dbReference type="Pfam" id="PF16188"/>
    </source>
</evidence>
<dbReference type="InterPro" id="IPR050422">
    <property type="entry name" value="X-Pro_aminopeptidase_P"/>
</dbReference>
<dbReference type="Pfam" id="PF16188">
    <property type="entry name" value="Peptidase_M24_C"/>
    <property type="match status" value="1"/>
</dbReference>
<dbReference type="OrthoDB" id="9806388at2"/>
<dbReference type="PANTHER" id="PTHR43763">
    <property type="entry name" value="XAA-PRO AMINOPEPTIDASE 1"/>
    <property type="match status" value="1"/>
</dbReference>
<accession>A0A2S5A6V0</accession>
<keyword evidence="7" id="KW-0645">Protease</keyword>
<proteinExistence type="inferred from homology"/>
<evidence type="ECO:0000313" key="8">
    <source>
        <dbReference type="Proteomes" id="UP000236893"/>
    </source>
</evidence>
<keyword evidence="7" id="KW-0031">Aminopeptidase</keyword>
<evidence type="ECO:0000313" key="7">
    <source>
        <dbReference type="EMBL" id="POY38308.1"/>
    </source>
</evidence>
<feature type="domain" description="Peptidase M24 C-terminal" evidence="6">
    <location>
        <begin position="533"/>
        <end position="593"/>
    </location>
</feature>
<sequence>MKYTEKLSAIRDQMQQNGIDAYVIPSSDPHISEYLPDHFKCIEWTSGFSGSAGTLVITADFAGLWTDARYFVQAADQLKDSGFELVKLRVQATPEYVEWLTERLPKGSTVAFDGRLVAAELVKTMRAGFNRFGFKLDTKSDLLGPIWVNRPPFLRNPVFTLPVSTTGESTADKIKRLRAEMKKQQVDFHLISSMDDTAWLLNVRGSDVECNPLVLSHTLVSQTEVIWFVDFSRIDNATKDELEKAEITLKPYEAFVDAVQELPEGKSVLVDAKKICQLVYESIPAEVNIVEGTNPTTLFKTIKNTVEQEHIRQTMVKDGVAMVKFLKWLEENIGKTYIDELTASAKLYDFRAEQEGFVGESFGTISAYRGHAALPHYRSTEESNVELKAEGIYLVDSGGQYHTGTTDITRTLTLGKPTDEEKKDYTLVLKGMIDLSLIRFPEGTKGYQMDAYSRKWLWQAGYNFGHGTGHGVGFFLNVHEGPQNISVSGAINVAFQPGMLNSNEPGIYRPEKHGIRIENLVLCQEDVKTEFGQFYKFETVTICPIDKNLIVKEMLDETQLNWFNNYHQFVYDKLSPNLNTEEQSWLKEKTKAL</sequence>
<evidence type="ECO:0000259" key="4">
    <source>
        <dbReference type="Pfam" id="PF00557"/>
    </source>
</evidence>
<dbReference type="RefSeq" id="WP_103787538.1">
    <property type="nucleotide sequence ID" value="NZ_PQVF01000002.1"/>
</dbReference>
<dbReference type="InterPro" id="IPR036005">
    <property type="entry name" value="Creatinase/aminopeptidase-like"/>
</dbReference>
<dbReference type="Gene3D" id="3.90.230.10">
    <property type="entry name" value="Creatinase/methionine aminopeptidase superfamily"/>
    <property type="match status" value="1"/>
</dbReference>
<dbReference type="SUPFAM" id="SSF53092">
    <property type="entry name" value="Creatinase/prolidase N-terminal domain"/>
    <property type="match status" value="2"/>
</dbReference>
<dbReference type="Proteomes" id="UP000236893">
    <property type="component" value="Unassembled WGS sequence"/>
</dbReference>
<dbReference type="EMBL" id="PQVF01000002">
    <property type="protein sequence ID" value="POY38308.1"/>
    <property type="molecule type" value="Genomic_DNA"/>
</dbReference>
<gene>
    <name evidence="7" type="ORF">C3K47_02605</name>
</gene>
<dbReference type="PANTHER" id="PTHR43763:SF6">
    <property type="entry name" value="XAA-PRO AMINOPEPTIDASE 1"/>
    <property type="match status" value="1"/>
</dbReference>
<feature type="domain" description="Peptidase M24" evidence="4">
    <location>
        <begin position="309"/>
        <end position="525"/>
    </location>
</feature>
<dbReference type="Pfam" id="PF01321">
    <property type="entry name" value="Creatinase_N"/>
    <property type="match status" value="1"/>
</dbReference>
<protein>
    <submittedName>
        <fullName evidence="7">Xaa-Pro aminopeptidase</fullName>
    </submittedName>
</protein>
<dbReference type="FunFam" id="3.90.230.10:FF:000009">
    <property type="entry name" value="xaa-Pro aminopeptidase 2"/>
    <property type="match status" value="1"/>
</dbReference>
<dbReference type="InterPro" id="IPR000994">
    <property type="entry name" value="Pept_M24"/>
</dbReference>
<evidence type="ECO:0000256" key="1">
    <source>
        <dbReference type="ARBA" id="ARBA00008766"/>
    </source>
</evidence>
<dbReference type="Gene3D" id="3.40.350.10">
    <property type="entry name" value="Creatinase/prolidase N-terminal domain"/>
    <property type="match status" value="2"/>
</dbReference>
<keyword evidence="8" id="KW-1185">Reference proteome</keyword>
<evidence type="ECO:0000256" key="3">
    <source>
        <dbReference type="ARBA" id="ARBA00022801"/>
    </source>
</evidence>
<comment type="similarity">
    <text evidence="1">Belongs to the peptidase M24B family.</text>
</comment>
<dbReference type="CDD" id="cd01085">
    <property type="entry name" value="APP"/>
    <property type="match status" value="1"/>
</dbReference>
<dbReference type="GO" id="GO:0046872">
    <property type="term" value="F:metal ion binding"/>
    <property type="evidence" value="ECO:0007669"/>
    <property type="project" value="UniProtKB-KW"/>
</dbReference>
<dbReference type="SUPFAM" id="SSF55920">
    <property type="entry name" value="Creatinase/aminopeptidase"/>
    <property type="match status" value="1"/>
</dbReference>
<keyword evidence="2" id="KW-0479">Metal-binding</keyword>
<evidence type="ECO:0000256" key="2">
    <source>
        <dbReference type="ARBA" id="ARBA00022723"/>
    </source>
</evidence>
<dbReference type="Pfam" id="PF00557">
    <property type="entry name" value="Peptidase_M24"/>
    <property type="match status" value="1"/>
</dbReference>
<dbReference type="InterPro" id="IPR032416">
    <property type="entry name" value="Peptidase_M24_C"/>
</dbReference>
<organism evidence="7 8">
    <name type="scientific">Solitalea longa</name>
    <dbReference type="NCBI Taxonomy" id="2079460"/>
    <lineage>
        <taxon>Bacteria</taxon>
        <taxon>Pseudomonadati</taxon>
        <taxon>Bacteroidota</taxon>
        <taxon>Sphingobacteriia</taxon>
        <taxon>Sphingobacteriales</taxon>
        <taxon>Sphingobacteriaceae</taxon>
        <taxon>Solitalea</taxon>
    </lineage>
</organism>
<dbReference type="AlphaFoldDB" id="A0A2S5A6V0"/>
<name>A0A2S5A6V0_9SPHI</name>